<accession>A0ACC2UXA8</accession>
<proteinExistence type="predicted"/>
<dbReference type="EMBL" id="JASBWS010000197">
    <property type="protein sequence ID" value="KAJ9091597.1"/>
    <property type="molecule type" value="Genomic_DNA"/>
</dbReference>
<reference evidence="1" key="1">
    <citation type="submission" date="2023-04" db="EMBL/GenBank/DDBJ databases">
        <title>Draft Genome sequencing of Naganishia species isolated from polar environments using Oxford Nanopore Technology.</title>
        <authorList>
            <person name="Leo P."/>
            <person name="Venkateswaran K."/>
        </authorList>
    </citation>
    <scope>NUCLEOTIDE SEQUENCE</scope>
    <source>
        <strain evidence="1">MNA-CCFEE 5262</strain>
    </source>
</reference>
<organism evidence="1 2">
    <name type="scientific">Naganishia adeliensis</name>
    <dbReference type="NCBI Taxonomy" id="92952"/>
    <lineage>
        <taxon>Eukaryota</taxon>
        <taxon>Fungi</taxon>
        <taxon>Dikarya</taxon>
        <taxon>Basidiomycota</taxon>
        <taxon>Agaricomycotina</taxon>
        <taxon>Tremellomycetes</taxon>
        <taxon>Filobasidiales</taxon>
        <taxon>Filobasidiaceae</taxon>
        <taxon>Naganishia</taxon>
    </lineage>
</organism>
<evidence type="ECO:0000313" key="1">
    <source>
        <dbReference type="EMBL" id="KAJ9091597.1"/>
    </source>
</evidence>
<evidence type="ECO:0000313" key="2">
    <source>
        <dbReference type="Proteomes" id="UP001230649"/>
    </source>
</evidence>
<keyword evidence="2" id="KW-1185">Reference proteome</keyword>
<sequence length="151" mass="16749">MPGVRSKRTVKDESDEEEVKSEPEVKGEEAEVQGEPVKKDENVDELADQGEKPREEEEPPAKKRKANIDPDEEVESHVNDQGEHYIEYYTDKSGEEKPGAKGISLSAEQWQTLKNAIPQIDAWVAAQESSSKKSESNGGSKRGRGRGKGRS</sequence>
<comment type="caution">
    <text evidence="1">The sequence shown here is derived from an EMBL/GenBank/DDBJ whole genome shotgun (WGS) entry which is preliminary data.</text>
</comment>
<protein>
    <submittedName>
        <fullName evidence="1">Uncharacterized protein</fullName>
    </submittedName>
</protein>
<dbReference type="Proteomes" id="UP001230649">
    <property type="component" value="Unassembled WGS sequence"/>
</dbReference>
<gene>
    <name evidence="1" type="ORF">QFC20_007598</name>
</gene>
<name>A0ACC2UXA8_9TREE</name>